<dbReference type="GO" id="GO:0017070">
    <property type="term" value="F:U6 snRNA binding"/>
    <property type="evidence" value="ECO:0007669"/>
    <property type="project" value="TreeGrafter"/>
</dbReference>
<dbReference type="eggNOG" id="KOG0153">
    <property type="taxonomic scope" value="Eukaryota"/>
</dbReference>
<dbReference type="InterPro" id="IPR048995">
    <property type="entry name" value="STL11/RBM22-like_N"/>
</dbReference>
<feature type="domain" description="C3H1-type" evidence="6">
    <location>
        <begin position="325"/>
        <end position="352"/>
    </location>
</feature>
<dbReference type="PANTHER" id="PTHR14089">
    <property type="entry name" value="PRE-MRNA-SPLICING FACTOR RBM22"/>
    <property type="match status" value="1"/>
</dbReference>
<dbReference type="InterPro" id="IPR012677">
    <property type="entry name" value="Nucleotide-bd_a/b_plait_sf"/>
</dbReference>
<keyword evidence="3" id="KW-0479">Metal-binding</keyword>
<keyword evidence="3" id="KW-0862">Zinc</keyword>
<dbReference type="Pfam" id="PF21369">
    <property type="entry name" value="STL11_N"/>
    <property type="match status" value="1"/>
</dbReference>
<dbReference type="EMBL" id="JH992969">
    <property type="protein sequence ID" value="EKX53753.1"/>
    <property type="molecule type" value="Genomic_DNA"/>
</dbReference>
<dbReference type="GO" id="GO:0036002">
    <property type="term" value="F:pre-mRNA binding"/>
    <property type="evidence" value="ECO:0007669"/>
    <property type="project" value="TreeGrafter"/>
</dbReference>
<dbReference type="PANTHER" id="PTHR14089:SF6">
    <property type="entry name" value="PRE-MRNA-SPLICING FACTOR RBM22"/>
    <property type="match status" value="1"/>
</dbReference>
<evidence type="ECO:0000313" key="7">
    <source>
        <dbReference type="EMBL" id="EKX53753.1"/>
    </source>
</evidence>
<evidence type="ECO:0000256" key="3">
    <source>
        <dbReference type="PROSITE-ProRule" id="PRU00723"/>
    </source>
</evidence>
<dbReference type="STRING" id="905079.L1K059"/>
<evidence type="ECO:0000259" key="6">
    <source>
        <dbReference type="PROSITE" id="PS50103"/>
    </source>
</evidence>
<accession>L1K059</accession>
<dbReference type="PaxDb" id="55529-EKX53753"/>
<evidence type="ECO:0000259" key="5">
    <source>
        <dbReference type="PROSITE" id="PS50102"/>
    </source>
</evidence>
<reference evidence="7 9" key="1">
    <citation type="journal article" date="2012" name="Nature">
        <title>Algal genomes reveal evolutionary mosaicism and the fate of nucleomorphs.</title>
        <authorList>
            <consortium name="DOE Joint Genome Institute"/>
            <person name="Curtis B.A."/>
            <person name="Tanifuji G."/>
            <person name="Burki F."/>
            <person name="Gruber A."/>
            <person name="Irimia M."/>
            <person name="Maruyama S."/>
            <person name="Arias M.C."/>
            <person name="Ball S.G."/>
            <person name="Gile G.H."/>
            <person name="Hirakawa Y."/>
            <person name="Hopkins J.F."/>
            <person name="Kuo A."/>
            <person name="Rensing S.A."/>
            <person name="Schmutz J."/>
            <person name="Symeonidi A."/>
            <person name="Elias M."/>
            <person name="Eveleigh R.J."/>
            <person name="Herman E.K."/>
            <person name="Klute M.J."/>
            <person name="Nakayama T."/>
            <person name="Obornik M."/>
            <person name="Reyes-Prieto A."/>
            <person name="Armbrust E.V."/>
            <person name="Aves S.J."/>
            <person name="Beiko R.G."/>
            <person name="Coutinho P."/>
            <person name="Dacks J.B."/>
            <person name="Durnford D.G."/>
            <person name="Fast N.M."/>
            <person name="Green B.R."/>
            <person name="Grisdale C.J."/>
            <person name="Hempel F."/>
            <person name="Henrissat B."/>
            <person name="Hoppner M.P."/>
            <person name="Ishida K."/>
            <person name="Kim E."/>
            <person name="Koreny L."/>
            <person name="Kroth P.G."/>
            <person name="Liu Y."/>
            <person name="Malik S.B."/>
            <person name="Maier U.G."/>
            <person name="McRose D."/>
            <person name="Mock T."/>
            <person name="Neilson J.A."/>
            <person name="Onodera N.T."/>
            <person name="Poole A.M."/>
            <person name="Pritham E.J."/>
            <person name="Richards T.A."/>
            <person name="Rocap G."/>
            <person name="Roy S.W."/>
            <person name="Sarai C."/>
            <person name="Schaack S."/>
            <person name="Shirato S."/>
            <person name="Slamovits C.H."/>
            <person name="Spencer D.F."/>
            <person name="Suzuki S."/>
            <person name="Worden A.Z."/>
            <person name="Zauner S."/>
            <person name="Barry K."/>
            <person name="Bell C."/>
            <person name="Bharti A.K."/>
            <person name="Crow J.A."/>
            <person name="Grimwood J."/>
            <person name="Kramer R."/>
            <person name="Lindquist E."/>
            <person name="Lucas S."/>
            <person name="Salamov A."/>
            <person name="McFadden G.I."/>
            <person name="Lane C.E."/>
            <person name="Keeling P.J."/>
            <person name="Gray M.W."/>
            <person name="Grigoriev I.V."/>
            <person name="Archibald J.M."/>
        </authorList>
    </citation>
    <scope>NUCLEOTIDE SEQUENCE</scope>
    <source>
        <strain evidence="7 9">CCMP2712</strain>
    </source>
</reference>
<dbReference type="GeneID" id="17310253"/>
<dbReference type="GO" id="GO:0071007">
    <property type="term" value="C:U2-type catalytic step 2 spliceosome"/>
    <property type="evidence" value="ECO:0007669"/>
    <property type="project" value="TreeGrafter"/>
</dbReference>
<dbReference type="InterPro" id="IPR000504">
    <property type="entry name" value="RRM_dom"/>
</dbReference>
<dbReference type="AlphaFoldDB" id="L1K059"/>
<name>L1K059_GUITC</name>
<evidence type="ECO:0000256" key="4">
    <source>
        <dbReference type="SAM" id="MobiDB-lite"/>
    </source>
</evidence>
<reference evidence="9" key="2">
    <citation type="submission" date="2012-11" db="EMBL/GenBank/DDBJ databases">
        <authorList>
            <person name="Kuo A."/>
            <person name="Curtis B.A."/>
            <person name="Tanifuji G."/>
            <person name="Burki F."/>
            <person name="Gruber A."/>
            <person name="Irimia M."/>
            <person name="Maruyama S."/>
            <person name="Arias M.C."/>
            <person name="Ball S.G."/>
            <person name="Gile G.H."/>
            <person name="Hirakawa Y."/>
            <person name="Hopkins J.F."/>
            <person name="Rensing S.A."/>
            <person name="Schmutz J."/>
            <person name="Symeonidi A."/>
            <person name="Elias M."/>
            <person name="Eveleigh R.J."/>
            <person name="Herman E.K."/>
            <person name="Klute M.J."/>
            <person name="Nakayama T."/>
            <person name="Obornik M."/>
            <person name="Reyes-Prieto A."/>
            <person name="Armbrust E.V."/>
            <person name="Aves S.J."/>
            <person name="Beiko R.G."/>
            <person name="Coutinho P."/>
            <person name="Dacks J.B."/>
            <person name="Durnford D.G."/>
            <person name="Fast N.M."/>
            <person name="Green B.R."/>
            <person name="Grisdale C."/>
            <person name="Hempe F."/>
            <person name="Henrissat B."/>
            <person name="Hoppner M.P."/>
            <person name="Ishida K.-I."/>
            <person name="Kim E."/>
            <person name="Koreny L."/>
            <person name="Kroth P.G."/>
            <person name="Liu Y."/>
            <person name="Malik S.-B."/>
            <person name="Maier U.G."/>
            <person name="McRose D."/>
            <person name="Mock T."/>
            <person name="Neilson J.A."/>
            <person name="Onodera N.T."/>
            <person name="Poole A.M."/>
            <person name="Pritham E.J."/>
            <person name="Richards T.A."/>
            <person name="Rocap G."/>
            <person name="Roy S.W."/>
            <person name="Sarai C."/>
            <person name="Schaack S."/>
            <person name="Shirato S."/>
            <person name="Slamovits C.H."/>
            <person name="Spencer D.F."/>
            <person name="Suzuki S."/>
            <person name="Worden A.Z."/>
            <person name="Zauner S."/>
            <person name="Barry K."/>
            <person name="Bell C."/>
            <person name="Bharti A.K."/>
            <person name="Crow J.A."/>
            <person name="Grimwood J."/>
            <person name="Kramer R."/>
            <person name="Lindquist E."/>
            <person name="Lucas S."/>
            <person name="Salamov A."/>
            <person name="McFadden G.I."/>
            <person name="Lane C.E."/>
            <person name="Keeling P.J."/>
            <person name="Gray M.W."/>
            <person name="Grigoriev I.V."/>
            <person name="Archibald J.M."/>
        </authorList>
    </citation>
    <scope>NUCLEOTIDE SEQUENCE</scope>
    <source>
        <strain evidence="9">CCMP2712</strain>
    </source>
</reference>
<sequence length="505" mass="56869">MIKVHKFDMPSYTTLDVNPDFSLDDQDWYAGMDEDEASNGTVGSLPIPEPLPPLVQLAIGNVRNAPINTQVAMAWVLKTDERLIERFQKRSDEVKHNICKTCLGPNVMVDVKVLPNKGICIICKDRYDRLKWTPDTIDVRLKVRTKYSIICKKCAEKKDVCQTCLFDMKFGLPVEVRDKLLARTDGVIPSSIVKLLPEAPDYLLDDEEVKKRNERMSKAEGARRLSHGPGTPLLTLQTQGDETQPTDLLERQSSEIMDDHEDSCKTHKTTKIAGYQFVCGKISRPNKLKQQKSEDAISEKISLSTFKKVQALFKKKRSWQTFYQQNRAKICTFWMRGECGKGVFCEFRHEKPTGGEMVSMGLVPGVRAPSSYDSIRARYMGTGGDPVGLEMTKLLVGEGDDLLQGREEATRVERRLGRWFWRGVTRGESTIVVTWDTFASLQDLSLRTRFSRFGEVTSVRVAKGAGRAYIKFAKAACAAEAANEANGEVLEGVKISTQLRKPLTR</sequence>
<dbReference type="HOGENOM" id="CLU_540205_0_0_1"/>
<dbReference type="Gene3D" id="3.30.70.330">
    <property type="match status" value="1"/>
</dbReference>
<dbReference type="GO" id="GO:0008270">
    <property type="term" value="F:zinc ion binding"/>
    <property type="evidence" value="ECO:0007669"/>
    <property type="project" value="UniProtKB-KW"/>
</dbReference>
<dbReference type="RefSeq" id="XP_005840733.1">
    <property type="nucleotide sequence ID" value="XM_005840676.1"/>
</dbReference>
<protein>
    <submittedName>
        <fullName evidence="7 8">Uncharacterized protein</fullName>
    </submittedName>
</protein>
<evidence type="ECO:0000256" key="1">
    <source>
        <dbReference type="ARBA" id="ARBA00022884"/>
    </source>
</evidence>
<dbReference type="SMART" id="SM00356">
    <property type="entry name" value="ZnF_C3H1"/>
    <property type="match status" value="1"/>
</dbReference>
<gene>
    <name evidence="7" type="ORF">GUITHDRAFT_100724</name>
</gene>
<feature type="compositionally biased region" description="Basic and acidic residues" evidence="4">
    <location>
        <begin position="213"/>
        <end position="223"/>
    </location>
</feature>
<keyword evidence="1 2" id="KW-0694">RNA-binding</keyword>
<feature type="region of interest" description="Disordered" evidence="4">
    <location>
        <begin position="213"/>
        <end position="244"/>
    </location>
</feature>
<dbReference type="GO" id="GO:0000974">
    <property type="term" value="C:Prp19 complex"/>
    <property type="evidence" value="ECO:0007669"/>
    <property type="project" value="TreeGrafter"/>
</dbReference>
<dbReference type="Gene3D" id="4.10.1000.10">
    <property type="entry name" value="Zinc finger, CCCH-type"/>
    <property type="match status" value="1"/>
</dbReference>
<feature type="zinc finger region" description="C3H1-type" evidence="3">
    <location>
        <begin position="325"/>
        <end position="352"/>
    </location>
</feature>
<keyword evidence="9" id="KW-1185">Reference proteome</keyword>
<dbReference type="KEGG" id="gtt:GUITHDRAFT_100724"/>
<dbReference type="InterPro" id="IPR039171">
    <property type="entry name" value="Cwc2/Slt11"/>
</dbReference>
<feature type="compositionally biased region" description="Polar residues" evidence="4">
    <location>
        <begin position="234"/>
        <end position="244"/>
    </location>
</feature>
<dbReference type="GO" id="GO:0071006">
    <property type="term" value="C:U2-type catalytic step 1 spliceosome"/>
    <property type="evidence" value="ECO:0007669"/>
    <property type="project" value="TreeGrafter"/>
</dbReference>
<dbReference type="InterPro" id="IPR000571">
    <property type="entry name" value="Znf_CCCH"/>
</dbReference>
<reference evidence="8" key="3">
    <citation type="submission" date="2016-03" db="UniProtKB">
        <authorList>
            <consortium name="EnsemblProtists"/>
        </authorList>
    </citation>
    <scope>IDENTIFICATION</scope>
</reference>
<feature type="domain" description="RRM" evidence="5">
    <location>
        <begin position="429"/>
        <end position="502"/>
    </location>
</feature>
<dbReference type="Proteomes" id="UP000011087">
    <property type="component" value="Unassembled WGS sequence"/>
</dbReference>
<evidence type="ECO:0000313" key="9">
    <source>
        <dbReference type="Proteomes" id="UP000011087"/>
    </source>
</evidence>
<dbReference type="PROSITE" id="PS50103">
    <property type="entry name" value="ZF_C3H1"/>
    <property type="match status" value="1"/>
</dbReference>
<dbReference type="PROSITE" id="PS50102">
    <property type="entry name" value="RRM"/>
    <property type="match status" value="1"/>
</dbReference>
<dbReference type="InterPro" id="IPR035979">
    <property type="entry name" value="RBD_domain_sf"/>
</dbReference>
<keyword evidence="3" id="KW-0863">Zinc-finger</keyword>
<evidence type="ECO:0000313" key="8">
    <source>
        <dbReference type="EnsemblProtists" id="EKX53753"/>
    </source>
</evidence>
<organism evidence="7">
    <name type="scientific">Guillardia theta (strain CCMP2712)</name>
    <name type="common">Cryptophyte</name>
    <dbReference type="NCBI Taxonomy" id="905079"/>
    <lineage>
        <taxon>Eukaryota</taxon>
        <taxon>Cryptophyceae</taxon>
        <taxon>Pyrenomonadales</taxon>
        <taxon>Geminigeraceae</taxon>
        <taxon>Guillardia</taxon>
    </lineage>
</organism>
<evidence type="ECO:0000256" key="2">
    <source>
        <dbReference type="PROSITE-ProRule" id="PRU00176"/>
    </source>
</evidence>
<dbReference type="SUPFAM" id="SSF54928">
    <property type="entry name" value="RNA-binding domain, RBD"/>
    <property type="match status" value="1"/>
</dbReference>
<proteinExistence type="predicted"/>
<dbReference type="EnsemblProtists" id="EKX53753">
    <property type="protein sequence ID" value="EKX53753"/>
    <property type="gene ID" value="GUITHDRAFT_100724"/>
</dbReference>
<dbReference type="OrthoDB" id="10259600at2759"/>
<dbReference type="Pfam" id="PF00076">
    <property type="entry name" value="RRM_1"/>
    <property type="match status" value="1"/>
</dbReference>